<name>A0A3B0UHR7_9ZZZZ</name>
<accession>A0A3B0UHR7</accession>
<organism evidence="1">
    <name type="scientific">hydrothermal vent metagenome</name>
    <dbReference type="NCBI Taxonomy" id="652676"/>
    <lineage>
        <taxon>unclassified sequences</taxon>
        <taxon>metagenomes</taxon>
        <taxon>ecological metagenomes</taxon>
    </lineage>
</organism>
<proteinExistence type="predicted"/>
<reference evidence="1" key="1">
    <citation type="submission" date="2018-06" db="EMBL/GenBank/DDBJ databases">
        <authorList>
            <person name="Zhirakovskaya E."/>
        </authorList>
    </citation>
    <scope>NUCLEOTIDE SEQUENCE</scope>
</reference>
<dbReference type="EMBL" id="UOEP01000204">
    <property type="protein sequence ID" value="VAW24049.1"/>
    <property type="molecule type" value="Genomic_DNA"/>
</dbReference>
<sequence length="219" mass="25147">MVSRENIFKIKLAGFVVFSMLLTLPILCKAQYRPSLFFREDWKEIPPAIPVTQEHVANANLILGLYGAGKDSIKKSHHTHPEDDPFYLWSGLCKANWAVTLKHKKYFADMSGFAKIKWRTKQSGFRNLRILLKLADGTWLVSDQCDDASKDWRVREFNIQDIHWYAFNPELMSETVPVENPGLAKVDEIGFTDLMPGGQSDACSRVDWLEVYAKLIPRK</sequence>
<dbReference type="AlphaFoldDB" id="A0A3B0UHR7"/>
<protein>
    <submittedName>
        <fullName evidence="1">Uncharacterized protein</fullName>
    </submittedName>
</protein>
<gene>
    <name evidence="1" type="ORF">MNBD_BACTEROID01-2716</name>
</gene>
<evidence type="ECO:0000313" key="1">
    <source>
        <dbReference type="EMBL" id="VAW24049.1"/>
    </source>
</evidence>